<organism evidence="1 2">
    <name type="scientific">Sphaerodactylus townsendi</name>
    <dbReference type="NCBI Taxonomy" id="933632"/>
    <lineage>
        <taxon>Eukaryota</taxon>
        <taxon>Metazoa</taxon>
        <taxon>Chordata</taxon>
        <taxon>Craniata</taxon>
        <taxon>Vertebrata</taxon>
        <taxon>Euteleostomi</taxon>
        <taxon>Lepidosauria</taxon>
        <taxon>Squamata</taxon>
        <taxon>Bifurcata</taxon>
        <taxon>Gekkota</taxon>
        <taxon>Sphaerodactylidae</taxon>
        <taxon>Sphaerodactylus</taxon>
    </lineage>
</organism>
<dbReference type="EMBL" id="CM037617">
    <property type="protein sequence ID" value="KAH8004932.1"/>
    <property type="molecule type" value="Genomic_DNA"/>
</dbReference>
<keyword evidence="2" id="KW-1185">Reference proteome</keyword>
<evidence type="ECO:0000313" key="1">
    <source>
        <dbReference type="EMBL" id="KAH8004932.1"/>
    </source>
</evidence>
<name>A0ACB8FI52_9SAUR</name>
<dbReference type="Proteomes" id="UP000827872">
    <property type="component" value="Linkage Group LG04"/>
</dbReference>
<gene>
    <name evidence="1" type="ORF">K3G42_021157</name>
</gene>
<proteinExistence type="predicted"/>
<protein>
    <submittedName>
        <fullName evidence="1">Uncharacterized protein</fullName>
    </submittedName>
</protein>
<comment type="caution">
    <text evidence="1">The sequence shown here is derived from an EMBL/GenBank/DDBJ whole genome shotgun (WGS) entry which is preliminary data.</text>
</comment>
<evidence type="ECO:0000313" key="2">
    <source>
        <dbReference type="Proteomes" id="UP000827872"/>
    </source>
</evidence>
<reference evidence="1" key="1">
    <citation type="submission" date="2021-08" db="EMBL/GenBank/DDBJ databases">
        <title>The first chromosome-level gecko genome reveals the dynamic sex chromosomes of Neotropical dwarf geckos (Sphaerodactylidae: Sphaerodactylus).</title>
        <authorList>
            <person name="Pinto B.J."/>
            <person name="Keating S.E."/>
            <person name="Gamble T."/>
        </authorList>
    </citation>
    <scope>NUCLEOTIDE SEQUENCE</scope>
    <source>
        <strain evidence="1">TG3544</strain>
    </source>
</reference>
<accession>A0ACB8FI52</accession>
<sequence>MWLNLSYVHSFYAFSLCRRVAIEKDELIQNLLTQVIEQLSRVFKINELKTEVANHLAMLEKRVESASKIQGTQGSTPSIQKVKQPVSEDHLFRLCQPSSNTYHNPSQSRPVSRHSPKLGSAGGNQPDHSSKEEELPPTGAAVGESGREKTARW</sequence>